<name>A0AAV6UHH3_9ARAC</name>
<comment type="caution">
    <text evidence="1">The sequence shown here is derived from an EMBL/GenBank/DDBJ whole genome shotgun (WGS) entry which is preliminary data.</text>
</comment>
<dbReference type="Proteomes" id="UP000827092">
    <property type="component" value="Unassembled WGS sequence"/>
</dbReference>
<accession>A0AAV6UHH3</accession>
<organism evidence="1 2">
    <name type="scientific">Oedothorax gibbosus</name>
    <dbReference type="NCBI Taxonomy" id="931172"/>
    <lineage>
        <taxon>Eukaryota</taxon>
        <taxon>Metazoa</taxon>
        <taxon>Ecdysozoa</taxon>
        <taxon>Arthropoda</taxon>
        <taxon>Chelicerata</taxon>
        <taxon>Arachnida</taxon>
        <taxon>Araneae</taxon>
        <taxon>Araneomorphae</taxon>
        <taxon>Entelegynae</taxon>
        <taxon>Araneoidea</taxon>
        <taxon>Linyphiidae</taxon>
        <taxon>Erigoninae</taxon>
        <taxon>Oedothorax</taxon>
    </lineage>
</organism>
<dbReference type="EMBL" id="JAFNEN010000413">
    <property type="protein sequence ID" value="KAG8183625.1"/>
    <property type="molecule type" value="Genomic_DNA"/>
</dbReference>
<dbReference type="AlphaFoldDB" id="A0AAV6UHH3"/>
<evidence type="ECO:0000313" key="2">
    <source>
        <dbReference type="Proteomes" id="UP000827092"/>
    </source>
</evidence>
<protein>
    <submittedName>
        <fullName evidence="1">Uncharacterized protein</fullName>
    </submittedName>
</protein>
<gene>
    <name evidence="1" type="ORF">JTE90_025175</name>
</gene>
<proteinExistence type="predicted"/>
<reference evidence="1 2" key="1">
    <citation type="journal article" date="2022" name="Nat. Ecol. Evol.">
        <title>A masculinizing supergene underlies an exaggerated male reproductive morph in a spider.</title>
        <authorList>
            <person name="Hendrickx F."/>
            <person name="De Corte Z."/>
            <person name="Sonet G."/>
            <person name="Van Belleghem S.M."/>
            <person name="Kostlbacher S."/>
            <person name="Vangestel C."/>
        </authorList>
    </citation>
    <scope>NUCLEOTIDE SEQUENCE [LARGE SCALE GENOMIC DNA]</scope>
    <source>
        <strain evidence="1">W744_W776</strain>
    </source>
</reference>
<keyword evidence="2" id="KW-1185">Reference proteome</keyword>
<sequence>MTYSFETLYPPKDDDIEKSEVPNLQNRTYEYVTYEEALKNLELSSENHLNEKKFMDFNDYRTTDFDDEFTEALQPFFRVNV</sequence>
<evidence type="ECO:0000313" key="1">
    <source>
        <dbReference type="EMBL" id="KAG8183625.1"/>
    </source>
</evidence>